<dbReference type="AlphaFoldDB" id="A0A6A7BZS0"/>
<reference evidence="1" key="1">
    <citation type="journal article" date="2020" name="Stud. Mycol.">
        <title>101 Dothideomycetes genomes: a test case for predicting lifestyles and emergence of pathogens.</title>
        <authorList>
            <person name="Haridas S."/>
            <person name="Albert R."/>
            <person name="Binder M."/>
            <person name="Bloem J."/>
            <person name="Labutti K."/>
            <person name="Salamov A."/>
            <person name="Andreopoulos B."/>
            <person name="Baker S."/>
            <person name="Barry K."/>
            <person name="Bills G."/>
            <person name="Bluhm B."/>
            <person name="Cannon C."/>
            <person name="Castanera R."/>
            <person name="Culley D."/>
            <person name="Daum C."/>
            <person name="Ezra D."/>
            <person name="Gonzalez J."/>
            <person name="Henrissat B."/>
            <person name="Kuo A."/>
            <person name="Liang C."/>
            <person name="Lipzen A."/>
            <person name="Lutzoni F."/>
            <person name="Magnuson J."/>
            <person name="Mondo S."/>
            <person name="Nolan M."/>
            <person name="Ohm R."/>
            <person name="Pangilinan J."/>
            <person name="Park H.-J."/>
            <person name="Ramirez L."/>
            <person name="Alfaro M."/>
            <person name="Sun H."/>
            <person name="Tritt A."/>
            <person name="Yoshinaga Y."/>
            <person name="Zwiers L.-H."/>
            <person name="Turgeon B."/>
            <person name="Goodwin S."/>
            <person name="Spatafora J."/>
            <person name="Crous P."/>
            <person name="Grigoriev I."/>
        </authorList>
    </citation>
    <scope>NUCLEOTIDE SEQUENCE</scope>
    <source>
        <strain evidence="1">CBS 480.64</strain>
    </source>
</reference>
<accession>A0A6A7BZS0</accession>
<evidence type="ECO:0008006" key="3">
    <source>
        <dbReference type="Google" id="ProtNLM"/>
    </source>
</evidence>
<evidence type="ECO:0000313" key="1">
    <source>
        <dbReference type="EMBL" id="KAF2860760.1"/>
    </source>
</evidence>
<dbReference type="Proteomes" id="UP000799421">
    <property type="component" value="Unassembled WGS sequence"/>
</dbReference>
<keyword evidence="2" id="KW-1185">Reference proteome</keyword>
<dbReference type="Gene3D" id="2.120.10.70">
    <property type="entry name" value="Fucose-specific lectin"/>
    <property type="match status" value="1"/>
</dbReference>
<dbReference type="OrthoDB" id="3923199at2759"/>
<name>A0A6A7BZS0_9PEZI</name>
<protein>
    <recommendedName>
        <fullName evidence="3">Fucose-specific lectin</fullName>
    </recommendedName>
</protein>
<proteinExistence type="predicted"/>
<gene>
    <name evidence="1" type="ORF">K470DRAFT_270394</name>
</gene>
<organism evidence="1 2">
    <name type="scientific">Piedraia hortae CBS 480.64</name>
    <dbReference type="NCBI Taxonomy" id="1314780"/>
    <lineage>
        <taxon>Eukaryota</taxon>
        <taxon>Fungi</taxon>
        <taxon>Dikarya</taxon>
        <taxon>Ascomycota</taxon>
        <taxon>Pezizomycotina</taxon>
        <taxon>Dothideomycetes</taxon>
        <taxon>Dothideomycetidae</taxon>
        <taxon>Capnodiales</taxon>
        <taxon>Piedraiaceae</taxon>
        <taxon>Piedraia</taxon>
    </lineage>
</organism>
<sequence>MSGTSMYATTSLSSDGTTWNLFYIDTDAYAAQLNLKDDTIVFNRHLENNKPGDASNARFTSMLACPFYYSSTNNTNGPIDRTGTLVYYSTNTTSINEYIYKDGWWKYLKNWPNINAQAGMGCFTQANSSIAQLYIYNQVQEVEFWWKDMSHDAEWWHKCEFTIKLDPDEVFLGNDENWFYTKNDNNMVVARDVQQVYNCNSTTAVQEPVLVGNRAALNMTDLTAGQVQGTNGERARFVFYQDTKGNVTGYGRPQNGKWEGGKDVLFC</sequence>
<dbReference type="EMBL" id="MU005978">
    <property type="protein sequence ID" value="KAF2860760.1"/>
    <property type="molecule type" value="Genomic_DNA"/>
</dbReference>
<evidence type="ECO:0000313" key="2">
    <source>
        <dbReference type="Proteomes" id="UP000799421"/>
    </source>
</evidence>